<dbReference type="FunFam" id="1.20.58.1040:FF:000001">
    <property type="entry name" value="Glucan endo-1,3-beta-glucosidase 4"/>
    <property type="match status" value="2"/>
</dbReference>
<keyword evidence="10" id="KW-0472">Membrane</keyword>
<evidence type="ECO:0000256" key="3">
    <source>
        <dbReference type="ARBA" id="ARBA00008773"/>
    </source>
</evidence>
<keyword evidence="7 17" id="KW-0732">Signal</keyword>
<evidence type="ECO:0000256" key="11">
    <source>
        <dbReference type="ARBA" id="ARBA00023157"/>
    </source>
</evidence>
<feature type="domain" description="X8" evidence="18">
    <location>
        <begin position="358"/>
        <end position="443"/>
    </location>
</feature>
<feature type="signal peptide" evidence="17">
    <location>
        <begin position="1"/>
        <end position="22"/>
    </location>
</feature>
<keyword evidence="5" id="KW-1003">Cell membrane</keyword>
<feature type="domain" description="X8" evidence="18">
    <location>
        <begin position="454"/>
        <end position="539"/>
    </location>
</feature>
<dbReference type="AlphaFoldDB" id="A0A1U8JI06"/>
<dbReference type="GO" id="GO:0005975">
    <property type="term" value="P:carbohydrate metabolic process"/>
    <property type="evidence" value="ECO:0007669"/>
    <property type="project" value="InterPro"/>
</dbReference>
<dbReference type="Proteomes" id="UP000818029">
    <property type="component" value="Chromosome D05"/>
</dbReference>
<protein>
    <recommendedName>
        <fullName evidence="4">glucan endo-1,3-beta-D-glucosidase</fullName>
        <ecNumber evidence="4">3.2.1.39</ecNumber>
    </recommendedName>
</protein>
<dbReference type="PANTHER" id="PTHR32227">
    <property type="entry name" value="GLUCAN ENDO-1,3-BETA-GLUCOSIDASE BG1-RELATED-RELATED"/>
    <property type="match status" value="1"/>
</dbReference>
<dbReference type="GO" id="GO:0009506">
    <property type="term" value="C:plasmodesma"/>
    <property type="evidence" value="ECO:0007669"/>
    <property type="project" value="UniProtKB-ARBA"/>
</dbReference>
<dbReference type="Pfam" id="PF00332">
    <property type="entry name" value="Glyco_hydro_17"/>
    <property type="match status" value="1"/>
</dbReference>
<dbReference type="SMART" id="SM00768">
    <property type="entry name" value="X8"/>
    <property type="match status" value="2"/>
</dbReference>
<dbReference type="InterPro" id="IPR012946">
    <property type="entry name" value="X8"/>
</dbReference>
<dbReference type="RefSeq" id="XP_016689920.1">
    <property type="nucleotide sequence ID" value="XM_016834431.2"/>
</dbReference>
<evidence type="ECO:0000256" key="15">
    <source>
        <dbReference type="RuleBase" id="RU004335"/>
    </source>
</evidence>
<evidence type="ECO:0000313" key="20">
    <source>
        <dbReference type="RefSeq" id="XP_016689920.1"/>
    </source>
</evidence>
<dbReference type="SUPFAM" id="SSF51445">
    <property type="entry name" value="(Trans)glycosidases"/>
    <property type="match status" value="1"/>
</dbReference>
<keyword evidence="8 16" id="KW-0378">Hydrolase</keyword>
<dbReference type="InterPro" id="IPR000490">
    <property type="entry name" value="Glyco_hydro_17"/>
</dbReference>
<evidence type="ECO:0000256" key="17">
    <source>
        <dbReference type="SAM" id="SignalP"/>
    </source>
</evidence>
<evidence type="ECO:0000256" key="4">
    <source>
        <dbReference type="ARBA" id="ARBA00012780"/>
    </source>
</evidence>
<dbReference type="GO" id="GO:0006952">
    <property type="term" value="P:defense response"/>
    <property type="evidence" value="ECO:0007669"/>
    <property type="project" value="UniProtKB-KW"/>
</dbReference>
<name>A0A1U8JI06_GOSHI</name>
<proteinExistence type="inferred from homology"/>
<feature type="chain" id="PRO_5010525987" description="glucan endo-1,3-beta-D-glucosidase" evidence="17">
    <location>
        <begin position="23"/>
        <end position="540"/>
    </location>
</feature>
<evidence type="ECO:0000256" key="6">
    <source>
        <dbReference type="ARBA" id="ARBA00022622"/>
    </source>
</evidence>
<comment type="subcellular location">
    <subcellularLocation>
        <location evidence="2">Cell membrane</location>
        <topology evidence="2">Lipid-anchor</topology>
        <topology evidence="2">GPI-anchor</topology>
    </subcellularLocation>
</comment>
<dbReference type="EC" id="3.2.1.39" evidence="4"/>
<dbReference type="KEGG" id="ghi:107907178"/>
<evidence type="ECO:0000256" key="9">
    <source>
        <dbReference type="ARBA" id="ARBA00022821"/>
    </source>
</evidence>
<dbReference type="Gene3D" id="3.20.20.80">
    <property type="entry name" value="Glycosidases"/>
    <property type="match status" value="1"/>
</dbReference>
<evidence type="ECO:0000256" key="14">
    <source>
        <dbReference type="ARBA" id="ARBA00023295"/>
    </source>
</evidence>
<keyword evidence="11" id="KW-1015">Disulfide bond</keyword>
<evidence type="ECO:0000256" key="13">
    <source>
        <dbReference type="ARBA" id="ARBA00023288"/>
    </source>
</evidence>
<dbReference type="GO" id="GO:0005886">
    <property type="term" value="C:plasma membrane"/>
    <property type="evidence" value="ECO:0007669"/>
    <property type="project" value="UniProtKB-SubCell"/>
</dbReference>
<keyword evidence="9" id="KW-0611">Plant defense</keyword>
<keyword evidence="6" id="KW-0336">GPI-anchor</keyword>
<evidence type="ECO:0000256" key="10">
    <source>
        <dbReference type="ARBA" id="ARBA00023136"/>
    </source>
</evidence>
<comment type="catalytic activity">
    <reaction evidence="1">
        <text>Hydrolysis of (1-&gt;3)-beta-D-glucosidic linkages in (1-&gt;3)-beta-D-glucans.</text>
        <dbReference type="EC" id="3.2.1.39"/>
    </reaction>
</comment>
<keyword evidence="19" id="KW-1185">Reference proteome</keyword>
<evidence type="ECO:0000256" key="5">
    <source>
        <dbReference type="ARBA" id="ARBA00022475"/>
    </source>
</evidence>
<dbReference type="Gene3D" id="1.20.58.1040">
    <property type="match status" value="2"/>
</dbReference>
<evidence type="ECO:0000256" key="12">
    <source>
        <dbReference type="ARBA" id="ARBA00023180"/>
    </source>
</evidence>
<dbReference type="Pfam" id="PF07983">
    <property type="entry name" value="X8"/>
    <property type="match status" value="2"/>
</dbReference>
<accession>A0A1U8JI06</accession>
<sequence>MASTFKLVFAVLLLQLLDFCRGGKVGVDYGMDANNLPSPDQVSDLVKKHNIQYLRIYDSDPKVLKSLSNTDIELIVGVHNDDLSKFQFQSYVDSWVKNSILPYYPATKITDISVGVEVTDSPDAANLAVPAMRNVVSALKKVGLQDRIKVSTPLSFVVLSKSYPPSDGAFDGSHDNVLGPLLDFLEENQSPFMVNLYPFYAIGDSSLDAVLFKSPSSIFVDPNTGFSYKNIFDAQLDAVHFALAKRKSRSIPIIVTETGWPTRGSGRHRLAMASLDNDDDSYASIDNAQTYNTNLIRHVTDGSGTPARPDEELVVYIFSLFNENLKQGPETERNFGLFYPDMTSVYNLVFPGKGTGRSWCVASRQASNSALQNALDWACGPGKADCSALQPDQQCFEPNNLVSHASFAFNNYYQKNGLTAQACRFGGTGIVVYNDPSYGNCIYNVKSRDPNGRTWCVATSQASRSNLQNALDWACGPGKADCSEIQPNQRCFQPDTLLAHASFAFNNYYQKNGATDASCSFRGNAIKVDRDPSYSNCIYH</sequence>
<dbReference type="InterPro" id="IPR017853">
    <property type="entry name" value="GH"/>
</dbReference>
<evidence type="ECO:0000256" key="2">
    <source>
        <dbReference type="ARBA" id="ARBA00004609"/>
    </source>
</evidence>
<dbReference type="PROSITE" id="PS00587">
    <property type="entry name" value="GLYCOSYL_HYDROL_F17"/>
    <property type="match status" value="1"/>
</dbReference>
<evidence type="ECO:0000259" key="18">
    <source>
        <dbReference type="SMART" id="SM00768"/>
    </source>
</evidence>
<organism evidence="19 20">
    <name type="scientific">Gossypium hirsutum</name>
    <name type="common">Upland cotton</name>
    <name type="synonym">Gossypium mexicanum</name>
    <dbReference type="NCBI Taxonomy" id="3635"/>
    <lineage>
        <taxon>Eukaryota</taxon>
        <taxon>Viridiplantae</taxon>
        <taxon>Streptophyta</taxon>
        <taxon>Embryophyta</taxon>
        <taxon>Tracheophyta</taxon>
        <taxon>Spermatophyta</taxon>
        <taxon>Magnoliopsida</taxon>
        <taxon>eudicotyledons</taxon>
        <taxon>Gunneridae</taxon>
        <taxon>Pentapetalae</taxon>
        <taxon>rosids</taxon>
        <taxon>malvids</taxon>
        <taxon>Malvales</taxon>
        <taxon>Malvaceae</taxon>
        <taxon>Malvoideae</taxon>
        <taxon>Gossypium</taxon>
    </lineage>
</organism>
<evidence type="ECO:0000256" key="1">
    <source>
        <dbReference type="ARBA" id="ARBA00000382"/>
    </source>
</evidence>
<dbReference type="PaxDb" id="3635-A0A1U8JI06"/>
<evidence type="ECO:0000313" key="19">
    <source>
        <dbReference type="Proteomes" id="UP000818029"/>
    </source>
</evidence>
<keyword evidence="12" id="KW-0325">Glycoprotein</keyword>
<keyword evidence="13" id="KW-0449">Lipoprotein</keyword>
<evidence type="ECO:0000256" key="8">
    <source>
        <dbReference type="ARBA" id="ARBA00022801"/>
    </source>
</evidence>
<dbReference type="GeneID" id="107907178"/>
<gene>
    <name evidence="20" type="primary">LOC107907178</name>
</gene>
<dbReference type="FunFam" id="3.20.20.80:FF:000002">
    <property type="entry name" value="Glucan endo-1,3-beta-glucosidase 3"/>
    <property type="match status" value="1"/>
</dbReference>
<comment type="similarity">
    <text evidence="3 15">Belongs to the glycosyl hydrolase 17 family.</text>
</comment>
<evidence type="ECO:0000256" key="16">
    <source>
        <dbReference type="RuleBase" id="RU004336"/>
    </source>
</evidence>
<evidence type="ECO:0000256" key="7">
    <source>
        <dbReference type="ARBA" id="ARBA00022729"/>
    </source>
</evidence>
<dbReference type="GO" id="GO:0042973">
    <property type="term" value="F:glucan endo-1,3-beta-D-glucosidase activity"/>
    <property type="evidence" value="ECO:0007669"/>
    <property type="project" value="UniProtKB-EC"/>
</dbReference>
<keyword evidence="14 16" id="KW-0326">Glycosidase</keyword>
<reference evidence="19" key="1">
    <citation type="journal article" date="2020" name="Nat. Genet.">
        <title>Genomic diversifications of five Gossypium allopolyploid species and their impact on cotton improvement.</title>
        <authorList>
            <person name="Chen Z.J."/>
            <person name="Sreedasyam A."/>
            <person name="Ando A."/>
            <person name="Song Q."/>
            <person name="De Santiago L.M."/>
            <person name="Hulse-Kemp A.M."/>
            <person name="Ding M."/>
            <person name="Ye W."/>
            <person name="Kirkbride R.C."/>
            <person name="Jenkins J."/>
            <person name="Plott C."/>
            <person name="Lovell J."/>
            <person name="Lin Y.M."/>
            <person name="Vaughn R."/>
            <person name="Liu B."/>
            <person name="Simpson S."/>
            <person name="Scheffler B.E."/>
            <person name="Wen L."/>
            <person name="Saski C.A."/>
            <person name="Grover C.E."/>
            <person name="Hu G."/>
            <person name="Conover J.L."/>
            <person name="Carlson J.W."/>
            <person name="Shu S."/>
            <person name="Boston L.B."/>
            <person name="Williams M."/>
            <person name="Peterson D.G."/>
            <person name="McGee K."/>
            <person name="Jones D.C."/>
            <person name="Wendel J.F."/>
            <person name="Stelly D.M."/>
            <person name="Grimwood J."/>
            <person name="Schmutz J."/>
        </authorList>
    </citation>
    <scope>NUCLEOTIDE SEQUENCE [LARGE SCALE GENOMIC DNA]</scope>
    <source>
        <strain evidence="19">cv. TM-1</strain>
    </source>
</reference>
<dbReference type="OrthoDB" id="941679at2759"/>
<dbReference type="InterPro" id="IPR044965">
    <property type="entry name" value="Glyco_hydro_17_plant"/>
</dbReference>
<dbReference type="GO" id="GO:0098552">
    <property type="term" value="C:side of membrane"/>
    <property type="evidence" value="ECO:0007669"/>
    <property type="project" value="UniProtKB-KW"/>
</dbReference>
<reference evidence="20" key="2">
    <citation type="submission" date="2025-08" db="UniProtKB">
        <authorList>
            <consortium name="RefSeq"/>
        </authorList>
    </citation>
    <scope>IDENTIFICATION</scope>
</reference>